<dbReference type="Pfam" id="PF01161">
    <property type="entry name" value="PBP"/>
    <property type="match status" value="1"/>
</dbReference>
<dbReference type="EMBL" id="JADCNL010000007">
    <property type="protein sequence ID" value="KAG0473561.1"/>
    <property type="molecule type" value="Genomic_DNA"/>
</dbReference>
<evidence type="ECO:0008006" key="4">
    <source>
        <dbReference type="Google" id="ProtNLM"/>
    </source>
</evidence>
<dbReference type="NCBIfam" id="TIGR00481">
    <property type="entry name" value="YbhB/YbcL family Raf kinase inhibitor-like protein"/>
    <property type="match status" value="1"/>
</dbReference>
<dbReference type="InterPro" id="IPR036610">
    <property type="entry name" value="PEBP-like_sf"/>
</dbReference>
<dbReference type="Proteomes" id="UP000636800">
    <property type="component" value="Chromosome 7"/>
</dbReference>
<protein>
    <recommendedName>
        <fullName evidence="4">Phosphatidylethanolamine-binding protein</fullName>
    </recommendedName>
</protein>
<sequence>MAQESMKLVSPQMHGDSRMPRKYTADGQGAVKDVSPPLEWYAVPPDAVTLALVVEDIDGLDDPLVPWTHWIVVNIPPSAKGLPEGFSGGNADNLAGVKEGVNDWKVPSWRGPKPPPDGHRIRFRLYALDCDLQLGNKVTKEKVLEAVESHVVGEADLIVLF</sequence>
<dbReference type="PANTHER" id="PTHR30289:SF1">
    <property type="entry name" value="PEBP (PHOSPHATIDYLETHANOLAMINE-BINDING PROTEIN) FAMILY PROTEIN"/>
    <property type="match status" value="1"/>
</dbReference>
<dbReference type="InterPro" id="IPR008914">
    <property type="entry name" value="PEBP"/>
</dbReference>
<dbReference type="CDD" id="cd00865">
    <property type="entry name" value="PEBP_bact_arch"/>
    <property type="match status" value="1"/>
</dbReference>
<organism evidence="2 3">
    <name type="scientific">Vanilla planifolia</name>
    <name type="common">Vanilla</name>
    <dbReference type="NCBI Taxonomy" id="51239"/>
    <lineage>
        <taxon>Eukaryota</taxon>
        <taxon>Viridiplantae</taxon>
        <taxon>Streptophyta</taxon>
        <taxon>Embryophyta</taxon>
        <taxon>Tracheophyta</taxon>
        <taxon>Spermatophyta</taxon>
        <taxon>Magnoliopsida</taxon>
        <taxon>Liliopsida</taxon>
        <taxon>Asparagales</taxon>
        <taxon>Orchidaceae</taxon>
        <taxon>Vanilloideae</taxon>
        <taxon>Vanilleae</taxon>
        <taxon>Vanilla</taxon>
    </lineage>
</organism>
<comment type="caution">
    <text evidence="2">The sequence shown here is derived from an EMBL/GenBank/DDBJ whole genome shotgun (WGS) entry which is preliminary data.</text>
</comment>
<dbReference type="OrthoDB" id="258627at2759"/>
<dbReference type="InterPro" id="IPR005247">
    <property type="entry name" value="YbhB_YbcL/LppC-like"/>
</dbReference>
<gene>
    <name evidence="2" type="ORF">HPP92_015418</name>
</gene>
<evidence type="ECO:0000256" key="1">
    <source>
        <dbReference type="SAM" id="MobiDB-lite"/>
    </source>
</evidence>
<reference evidence="2 3" key="1">
    <citation type="journal article" date="2020" name="Nat. Food">
        <title>A phased Vanilla planifolia genome enables genetic improvement of flavour and production.</title>
        <authorList>
            <person name="Hasing T."/>
            <person name="Tang H."/>
            <person name="Brym M."/>
            <person name="Khazi F."/>
            <person name="Huang T."/>
            <person name="Chambers A.H."/>
        </authorList>
    </citation>
    <scope>NUCLEOTIDE SEQUENCE [LARGE SCALE GENOMIC DNA]</scope>
    <source>
        <tissue evidence="2">Leaf</tissue>
    </source>
</reference>
<dbReference type="Gene3D" id="3.90.280.10">
    <property type="entry name" value="PEBP-like"/>
    <property type="match status" value="1"/>
</dbReference>
<dbReference type="SUPFAM" id="SSF49777">
    <property type="entry name" value="PEBP-like"/>
    <property type="match status" value="1"/>
</dbReference>
<feature type="region of interest" description="Disordered" evidence="1">
    <location>
        <begin position="1"/>
        <end position="28"/>
    </location>
</feature>
<accession>A0A835UVT0</accession>
<name>A0A835UVT0_VANPL</name>
<dbReference type="PANTHER" id="PTHR30289">
    <property type="entry name" value="UNCHARACTERIZED PROTEIN YBCL-RELATED"/>
    <property type="match status" value="1"/>
</dbReference>
<evidence type="ECO:0000313" key="2">
    <source>
        <dbReference type="EMBL" id="KAG0473561.1"/>
    </source>
</evidence>
<keyword evidence="3" id="KW-1185">Reference proteome</keyword>
<proteinExistence type="predicted"/>
<evidence type="ECO:0000313" key="3">
    <source>
        <dbReference type="Proteomes" id="UP000636800"/>
    </source>
</evidence>
<dbReference type="AlphaFoldDB" id="A0A835UVT0"/>